<protein>
    <submittedName>
        <fullName evidence="2">Uncharacterized protein</fullName>
    </submittedName>
</protein>
<dbReference type="AlphaFoldDB" id="A0AA40DN26"/>
<dbReference type="RefSeq" id="XP_060290967.1">
    <property type="nucleotide sequence ID" value="XM_060445959.1"/>
</dbReference>
<feature type="signal peptide" evidence="1">
    <location>
        <begin position="1"/>
        <end position="30"/>
    </location>
</feature>
<evidence type="ECO:0000256" key="1">
    <source>
        <dbReference type="SAM" id="SignalP"/>
    </source>
</evidence>
<organism evidence="2 3">
    <name type="scientific">Lasiosphaeria miniovina</name>
    <dbReference type="NCBI Taxonomy" id="1954250"/>
    <lineage>
        <taxon>Eukaryota</taxon>
        <taxon>Fungi</taxon>
        <taxon>Dikarya</taxon>
        <taxon>Ascomycota</taxon>
        <taxon>Pezizomycotina</taxon>
        <taxon>Sordariomycetes</taxon>
        <taxon>Sordariomycetidae</taxon>
        <taxon>Sordariales</taxon>
        <taxon>Lasiosphaeriaceae</taxon>
        <taxon>Lasiosphaeria</taxon>
    </lineage>
</organism>
<feature type="chain" id="PRO_5041277233" evidence="1">
    <location>
        <begin position="31"/>
        <end position="395"/>
    </location>
</feature>
<dbReference type="Proteomes" id="UP001172101">
    <property type="component" value="Unassembled WGS sequence"/>
</dbReference>
<sequence>MKSRFPHYGCGSRWVTCLTAVALLQGVAQGAVQRDVFIQQQYLIDYLGRPYNLPADTFTQAFKSSALATANSSSYPIPGYNVFARAGNKDNHTGLSADDALATDGFQLVVQVAADVSLQGANPADPSSFWAAGVDTAAKVFDAALISLSAPASVGSGNSLNASISNVASLGSGNGDSGWTVCAAVWLLGLSDAALANTTSSSAPPVLDGSCRGLLPPDCVADMAAGFDAADGNCQNQTVPQSCRGFLAGGLDGGAAFNVPQTLPSSLFTAGNGTNTSNPFFIASTPPLDRGNETALDAVRNWVFPVVLSWTHSDQQGVDNGTAPATHSHVACVSASKLLSSSSSSAATGAENGGGAVAGLGDITSTGSLSRPAQNGWAMLSAIVIVVLLGQLFAH</sequence>
<comment type="caution">
    <text evidence="2">The sequence shown here is derived from an EMBL/GenBank/DDBJ whole genome shotgun (WGS) entry which is preliminary data.</text>
</comment>
<dbReference type="EMBL" id="JAUIRO010000007">
    <property type="protein sequence ID" value="KAK0705873.1"/>
    <property type="molecule type" value="Genomic_DNA"/>
</dbReference>
<keyword evidence="3" id="KW-1185">Reference proteome</keyword>
<name>A0AA40DN26_9PEZI</name>
<reference evidence="2" key="1">
    <citation type="submission" date="2023-06" db="EMBL/GenBank/DDBJ databases">
        <title>Genome-scale phylogeny and comparative genomics of the fungal order Sordariales.</title>
        <authorList>
            <consortium name="Lawrence Berkeley National Laboratory"/>
            <person name="Hensen N."/>
            <person name="Bonometti L."/>
            <person name="Westerberg I."/>
            <person name="Brannstrom I.O."/>
            <person name="Guillou S."/>
            <person name="Cros-Aarteil S."/>
            <person name="Calhoun S."/>
            <person name="Haridas S."/>
            <person name="Kuo A."/>
            <person name="Mondo S."/>
            <person name="Pangilinan J."/>
            <person name="Riley R."/>
            <person name="LaButti K."/>
            <person name="Andreopoulos B."/>
            <person name="Lipzen A."/>
            <person name="Chen C."/>
            <person name="Yanf M."/>
            <person name="Daum C."/>
            <person name="Ng V."/>
            <person name="Clum A."/>
            <person name="Steindorff A."/>
            <person name="Ohm R."/>
            <person name="Martin F."/>
            <person name="Silar P."/>
            <person name="Natvig D."/>
            <person name="Lalanne C."/>
            <person name="Gautier V."/>
            <person name="Ament-velasquez S.L."/>
            <person name="Kruys A."/>
            <person name="Hutchinson M.I."/>
            <person name="Powell A.J."/>
            <person name="Barry K."/>
            <person name="Miller A.N."/>
            <person name="Grigoriev I.V."/>
            <person name="Debuchy R."/>
            <person name="Gladieux P."/>
            <person name="Thoren M.H."/>
            <person name="Johannesson H."/>
        </authorList>
    </citation>
    <scope>NUCLEOTIDE SEQUENCE</scope>
    <source>
        <strain evidence="2">SMH2392-1A</strain>
    </source>
</reference>
<evidence type="ECO:0000313" key="2">
    <source>
        <dbReference type="EMBL" id="KAK0705873.1"/>
    </source>
</evidence>
<keyword evidence="1" id="KW-0732">Signal</keyword>
<evidence type="ECO:0000313" key="3">
    <source>
        <dbReference type="Proteomes" id="UP001172101"/>
    </source>
</evidence>
<proteinExistence type="predicted"/>
<dbReference type="GeneID" id="85329229"/>
<accession>A0AA40DN26</accession>
<gene>
    <name evidence="2" type="ORF">B0T26DRAFT_755448</name>
</gene>